<accession>A0ACC5SNM4</accession>
<gene>
    <name evidence="1" type="ORF">J2Z19_000115</name>
</gene>
<dbReference type="EMBL" id="JAGGJR010000001">
    <property type="protein sequence ID" value="MBP1870418.1"/>
    <property type="molecule type" value="Genomic_DNA"/>
</dbReference>
<proteinExistence type="predicted"/>
<evidence type="ECO:0000313" key="2">
    <source>
        <dbReference type="Proteomes" id="UP000823773"/>
    </source>
</evidence>
<name>A0ACC5SNM4_ENSAD</name>
<dbReference type="Proteomes" id="UP000823773">
    <property type="component" value="Unassembled WGS sequence"/>
</dbReference>
<keyword evidence="2" id="KW-1185">Reference proteome</keyword>
<comment type="caution">
    <text evidence="1">The sequence shown here is derived from an EMBL/GenBank/DDBJ whole genome shotgun (WGS) entry which is preliminary data.</text>
</comment>
<evidence type="ECO:0000313" key="1">
    <source>
        <dbReference type="EMBL" id="MBP1870418.1"/>
    </source>
</evidence>
<sequence>MIGFRSVLISLAVVTAGLASKVEVASASTFVAWEVSGVAWNDVLNARAWPSSSSAVRAGYPNGTRLQMTGRCMNGVDLQRIARWSAQRQSNAVRATWCQIWHDPQQNGRWQEGWVYGKFIRPARF</sequence>
<reference evidence="1" key="1">
    <citation type="submission" date="2021-03" db="EMBL/GenBank/DDBJ databases">
        <title>Genomic Encyclopedia of Type Strains, Phase IV (KMG-IV): sequencing the most valuable type-strain genomes for metagenomic binning, comparative biology and taxonomic classification.</title>
        <authorList>
            <person name="Goeker M."/>
        </authorList>
    </citation>
    <scope>NUCLEOTIDE SEQUENCE</scope>
    <source>
        <strain evidence="1">DSM 18131</strain>
    </source>
</reference>
<protein>
    <submittedName>
        <fullName evidence="1">Uncharacterized protein</fullName>
    </submittedName>
</protein>
<organism evidence="1 2">
    <name type="scientific">Ensifer adhaerens</name>
    <name type="common">Sinorhizobium morelense</name>
    <dbReference type="NCBI Taxonomy" id="106592"/>
    <lineage>
        <taxon>Bacteria</taxon>
        <taxon>Pseudomonadati</taxon>
        <taxon>Pseudomonadota</taxon>
        <taxon>Alphaproteobacteria</taxon>
        <taxon>Hyphomicrobiales</taxon>
        <taxon>Rhizobiaceae</taxon>
        <taxon>Sinorhizobium/Ensifer group</taxon>
        <taxon>Ensifer</taxon>
    </lineage>
</organism>